<evidence type="ECO:0000313" key="5">
    <source>
        <dbReference type="Proteomes" id="UP000321776"/>
    </source>
</evidence>
<protein>
    <submittedName>
        <fullName evidence="4">Uncharacterized protein</fullName>
    </submittedName>
</protein>
<evidence type="ECO:0000313" key="4">
    <source>
        <dbReference type="EMBL" id="TXC84730.1"/>
    </source>
</evidence>
<dbReference type="Proteomes" id="UP000321776">
    <property type="component" value="Unassembled WGS sequence"/>
</dbReference>
<evidence type="ECO:0000256" key="1">
    <source>
        <dbReference type="SAM" id="MobiDB-lite"/>
    </source>
</evidence>
<dbReference type="EMBL" id="JAZHGA010000019">
    <property type="protein sequence ID" value="MEM5342839.1"/>
    <property type="molecule type" value="Genomic_DNA"/>
</dbReference>
<gene>
    <name evidence="4" type="ORF">FRZ40_31425</name>
    <name evidence="3" type="ORF">V4C56_24855</name>
</gene>
<evidence type="ECO:0000256" key="2">
    <source>
        <dbReference type="SAM" id="SignalP"/>
    </source>
</evidence>
<reference evidence="4 5" key="1">
    <citation type="journal article" date="2018" name="Int. J. Syst. Evol. Microbiol.">
        <title>Paraburkholderia azotifigens sp. nov., a nitrogen-fixing bacterium isolated from paddy soil.</title>
        <authorList>
            <person name="Choi G.M."/>
            <person name="Im W.T."/>
        </authorList>
    </citation>
    <scope>NUCLEOTIDE SEQUENCE [LARGE SCALE GENOMIC DNA]</scope>
    <source>
        <strain evidence="4 5">NF 2-5-3</strain>
    </source>
</reference>
<dbReference type="AlphaFoldDB" id="A0A5C6VIH8"/>
<comment type="caution">
    <text evidence="4">The sequence shown here is derived from an EMBL/GenBank/DDBJ whole genome shotgun (WGS) entry which is preliminary data.</text>
</comment>
<proteinExistence type="predicted"/>
<accession>A0A5C6VIH8</accession>
<name>A0A5C6VIH8_9BURK</name>
<feature type="chain" id="PRO_5023060987" evidence="2">
    <location>
        <begin position="28"/>
        <end position="75"/>
    </location>
</feature>
<sequence>MNRVVLMVLSVAASVVVSLTADRQAFAQPSAMKPMQDAQRKAEQKARNAQKKDEEQASSQDKAQKQDSAKPASSP</sequence>
<keyword evidence="2" id="KW-0732">Signal</keyword>
<keyword evidence="6" id="KW-1185">Reference proteome</keyword>
<dbReference type="Proteomes" id="UP001481677">
    <property type="component" value="Unassembled WGS sequence"/>
</dbReference>
<feature type="compositionally biased region" description="Basic and acidic residues" evidence="1">
    <location>
        <begin position="38"/>
        <end position="55"/>
    </location>
</feature>
<dbReference type="EMBL" id="VOQS01000003">
    <property type="protein sequence ID" value="TXC84730.1"/>
    <property type="molecule type" value="Genomic_DNA"/>
</dbReference>
<evidence type="ECO:0000313" key="3">
    <source>
        <dbReference type="EMBL" id="MEM5342839.1"/>
    </source>
</evidence>
<feature type="region of interest" description="Disordered" evidence="1">
    <location>
        <begin position="23"/>
        <end position="75"/>
    </location>
</feature>
<dbReference type="RefSeq" id="WP_028364787.1">
    <property type="nucleotide sequence ID" value="NZ_JAZHFZ010000018.1"/>
</dbReference>
<reference evidence="4" key="2">
    <citation type="submission" date="2019-08" db="EMBL/GenBank/DDBJ databases">
        <authorList>
            <person name="Im W.-T."/>
        </authorList>
    </citation>
    <scope>NUCLEOTIDE SEQUENCE</scope>
    <source>
        <strain evidence="4">NF 2-5-3</strain>
    </source>
</reference>
<organism evidence="4 5">
    <name type="scientific">Paraburkholderia azotifigens</name>
    <dbReference type="NCBI Taxonomy" id="2057004"/>
    <lineage>
        <taxon>Bacteria</taxon>
        <taxon>Pseudomonadati</taxon>
        <taxon>Pseudomonadota</taxon>
        <taxon>Betaproteobacteria</taxon>
        <taxon>Burkholderiales</taxon>
        <taxon>Burkholderiaceae</taxon>
        <taxon>Paraburkholderia</taxon>
    </lineage>
</organism>
<feature type="signal peptide" evidence="2">
    <location>
        <begin position="1"/>
        <end position="27"/>
    </location>
</feature>
<evidence type="ECO:0000313" key="6">
    <source>
        <dbReference type="Proteomes" id="UP001481677"/>
    </source>
</evidence>
<reference evidence="3 6" key="3">
    <citation type="submission" date="2024-01" db="EMBL/GenBank/DDBJ databases">
        <title>The diversity of rhizobia nodulating Mimosa spp. in eleven states of Brazil covering several biomes is determined by host plant, location, and edaphic factors.</title>
        <authorList>
            <person name="Rouws L."/>
            <person name="Barauna A."/>
            <person name="Beukes C."/>
            <person name="De Faria S.M."/>
            <person name="Gross E."/>
            <person name="Dos Reis Junior F.B."/>
            <person name="Simon M."/>
            <person name="Maluk M."/>
            <person name="Odee D.W."/>
            <person name="Kenicer G."/>
            <person name="Young J.P.W."/>
            <person name="Reis V.M."/>
            <person name="Zilli J."/>
            <person name="James E.K."/>
        </authorList>
    </citation>
    <scope>NUCLEOTIDE SEQUENCE [LARGE SCALE GENOMIC DNA]</scope>
    <source>
        <strain evidence="3 6">JPY530</strain>
    </source>
</reference>